<protein>
    <submittedName>
        <fullName evidence="1">Uncharacterized protein</fullName>
    </submittedName>
</protein>
<dbReference type="AlphaFoldDB" id="A0A8H7IVG0"/>
<comment type="caution">
    <text evidence="1">The sequence shown here is derived from an EMBL/GenBank/DDBJ whole genome shotgun (WGS) entry which is preliminary data.</text>
</comment>
<dbReference type="PANTHER" id="PTHR42085">
    <property type="entry name" value="F-BOX DOMAIN-CONTAINING PROTEIN"/>
    <property type="match status" value="1"/>
</dbReference>
<sequence length="262" mass="30532">MHSWELPSATPPTKFLTLPVELRLRIAEYALEQHPAAGIPHIGLHLPESKHQYRPSENLSLLRVCRQFELDFTSLAYNKTRFTLWTEKDVTCIQGLPLRKLRSMRKLGFNPSSVRSERWTGTGSLDSYFCSLEQLRLDELSIFWSHKWIQMVDVRSLVLFLRRLRHVKTIKFVLYGKQERNRSDYCALVGAIMKEDHFQRYDALGAPNIEATWWDWNLNTEGDIITFQAQEPRPVLPEEDYMLLMKPKVDALMAEAEKAAAL</sequence>
<reference evidence="1" key="2">
    <citation type="submission" date="2020-09" db="EMBL/GenBank/DDBJ databases">
        <title>Reference genome assembly for Australian Ascochyta lentis isolate Al4.</title>
        <authorList>
            <person name="Lee R.C."/>
            <person name="Farfan-Caceres L.M."/>
            <person name="Debler J.W."/>
            <person name="Williams A.H."/>
            <person name="Henares B.M."/>
        </authorList>
    </citation>
    <scope>NUCLEOTIDE SEQUENCE</scope>
    <source>
        <strain evidence="1">Al4</strain>
    </source>
</reference>
<accession>A0A8H7IVG0</accession>
<dbReference type="EMBL" id="RZGK01000020">
    <property type="protein sequence ID" value="KAF9691799.1"/>
    <property type="molecule type" value="Genomic_DNA"/>
</dbReference>
<evidence type="ECO:0000313" key="1">
    <source>
        <dbReference type="EMBL" id="KAF9691799.1"/>
    </source>
</evidence>
<keyword evidence="2" id="KW-1185">Reference proteome</keyword>
<dbReference type="PANTHER" id="PTHR42085:SF2">
    <property type="entry name" value="F-BOX DOMAIN-CONTAINING PROTEIN"/>
    <property type="match status" value="1"/>
</dbReference>
<gene>
    <name evidence="1" type="ORF">EKO04_010512</name>
</gene>
<dbReference type="OrthoDB" id="3786918at2759"/>
<reference evidence="1" key="1">
    <citation type="submission" date="2018-12" db="EMBL/GenBank/DDBJ databases">
        <authorList>
            <person name="Syme R.A."/>
            <person name="Farfan-Caceres L."/>
            <person name="Lichtenzveig J."/>
        </authorList>
    </citation>
    <scope>NUCLEOTIDE SEQUENCE</scope>
    <source>
        <strain evidence="1">Al4</strain>
    </source>
</reference>
<evidence type="ECO:0000313" key="2">
    <source>
        <dbReference type="Proteomes" id="UP000651452"/>
    </source>
</evidence>
<organism evidence="1 2">
    <name type="scientific">Ascochyta lentis</name>
    <dbReference type="NCBI Taxonomy" id="205686"/>
    <lineage>
        <taxon>Eukaryota</taxon>
        <taxon>Fungi</taxon>
        <taxon>Dikarya</taxon>
        <taxon>Ascomycota</taxon>
        <taxon>Pezizomycotina</taxon>
        <taxon>Dothideomycetes</taxon>
        <taxon>Pleosporomycetidae</taxon>
        <taxon>Pleosporales</taxon>
        <taxon>Pleosporineae</taxon>
        <taxon>Didymellaceae</taxon>
        <taxon>Ascochyta</taxon>
    </lineage>
</organism>
<proteinExistence type="predicted"/>
<dbReference type="Proteomes" id="UP000651452">
    <property type="component" value="Unassembled WGS sequence"/>
</dbReference>
<dbReference type="InterPro" id="IPR038883">
    <property type="entry name" value="AN11006-like"/>
</dbReference>
<name>A0A8H7IVG0_9PLEO</name>